<dbReference type="Proteomes" id="UP000186058">
    <property type="component" value="Unassembled WGS sequence"/>
</dbReference>
<sequence>MKCRNCYLKIWVIPKDKKQARTEFSVWPVFVLLHFVLLAQDTYFQDIVFVAIHLLNMLHAPLAQRIQK</sequence>
<name>A0ABX3EQA9_9BACL</name>
<reference evidence="1 2" key="1">
    <citation type="submission" date="2016-03" db="EMBL/GenBank/DDBJ databases">
        <authorList>
            <person name="Sant'Anna F.H."/>
            <person name="Ambrosini A."/>
            <person name="Souza R."/>
            <person name="Bach E."/>
            <person name="Fernandes G."/>
            <person name="Balsanelli E."/>
            <person name="Baura V.A."/>
            <person name="Souza E.M."/>
            <person name="Passaglia L."/>
        </authorList>
    </citation>
    <scope>NUCLEOTIDE SEQUENCE [LARGE SCALE GENOMIC DNA]</scope>
    <source>
        <strain evidence="1 2">P26E</strain>
    </source>
</reference>
<gene>
    <name evidence="1" type="ORF">A3844_14695</name>
</gene>
<comment type="caution">
    <text evidence="1">The sequence shown here is derived from an EMBL/GenBank/DDBJ whole genome shotgun (WGS) entry which is preliminary data.</text>
</comment>
<keyword evidence="2" id="KW-1185">Reference proteome</keyword>
<accession>A0ABX3EQA9</accession>
<proteinExistence type="predicted"/>
<evidence type="ECO:0000313" key="2">
    <source>
        <dbReference type="Proteomes" id="UP000186058"/>
    </source>
</evidence>
<organism evidence="1 2">
    <name type="scientific">Paenibacillus helianthi</name>
    <dbReference type="NCBI Taxonomy" id="1349432"/>
    <lineage>
        <taxon>Bacteria</taxon>
        <taxon>Bacillati</taxon>
        <taxon>Bacillota</taxon>
        <taxon>Bacilli</taxon>
        <taxon>Bacillales</taxon>
        <taxon>Paenibacillaceae</taxon>
        <taxon>Paenibacillus</taxon>
    </lineage>
</organism>
<dbReference type="EMBL" id="LVWI01000041">
    <property type="protein sequence ID" value="OKP86000.1"/>
    <property type="molecule type" value="Genomic_DNA"/>
</dbReference>
<protein>
    <submittedName>
        <fullName evidence="1">Uncharacterized protein</fullName>
    </submittedName>
</protein>
<evidence type="ECO:0000313" key="1">
    <source>
        <dbReference type="EMBL" id="OKP86000.1"/>
    </source>
</evidence>